<reference evidence="1" key="1">
    <citation type="submission" date="2024-02" db="EMBL/GenBank/DDBJ databases">
        <title>Metagenome Assembled Genome of Zalaria obscura JY119.</title>
        <authorList>
            <person name="Vighnesh L."/>
            <person name="Jagadeeshwari U."/>
            <person name="Venkata Ramana C."/>
            <person name="Sasikala C."/>
        </authorList>
    </citation>
    <scope>NUCLEOTIDE SEQUENCE</scope>
    <source>
        <strain evidence="1">JY119</strain>
    </source>
</reference>
<keyword evidence="2" id="KW-1185">Reference proteome</keyword>
<evidence type="ECO:0000313" key="1">
    <source>
        <dbReference type="EMBL" id="KAK8217326.1"/>
    </source>
</evidence>
<dbReference type="EMBL" id="JAMKPW020000006">
    <property type="protein sequence ID" value="KAK8217326.1"/>
    <property type="molecule type" value="Genomic_DNA"/>
</dbReference>
<gene>
    <name evidence="1" type="primary">PHO91</name>
    <name evidence="1" type="ORF">M8818_001579</name>
</gene>
<sequence length="963" mass="107032">MQDVAREMGDIPVPDIPDFPPQAHLQVTLRVSSPNDRLWSKHGAGFGLLSHIAKFARLVNLEGRQGTEEVVAQNIELVELPPAALQGPGNPSSDRQRRRKEKLRKLLEDLEMKFSHSIQFNAVPDWSSHYISYSNLKKLIYQLEKQIHQNNRPPSQDAESSPLLEGTIDDPDKVFTRALNHELEKICSFYQLKELEIYGEIDALLRDEEEYEAEHDGVDGPDGASGRRPTLHRIRQGSLFKSINFGKRRRASTISRSREEGIAEEDESDQEVNERSQLKKARSKSGSMGMGFDRTASVDDFRAGSERRPSTGYDELGEQAMSALYDEGITLKKRTVSLYVNICELRSFIQLNKTGFSKVLKKYDKILDRNLKSSYIKENVDPAYPFKDETMDHLTENLNKIEQAYADVVTKGDVDLARRELRLHLREHVVWERNTVWREMIGIERKAQAANLGIRQTMLGQDTDPRKARLQGDEIESATKEVVTPLGRYRCPRFLLSSTFYILVSIVAIFIVLLLVPIMEKPEQQNCLALVVFVSLLWATEAIPLFVTSLCVPFLVVVLRVVRSDVKPHRRLESKQAAGYVFAAMWTPVIMLLLGGFTIAAALSKYNIAKMMATFVLSKAGTKPRTVLITSMFVAMFASMWISNVAAPVLCFSIIQPILRNLPSDSDMSKALLLGIALASNMGGAASPIASPQNLIALQNMSPAPGWGVWFFIALPVCIISIVLIWLLLLATFKPGRNTTIVPIRPMKDKFTGIQWFISIVTLITIVLWCVSHQLEPIFGDMGVVAIIPIVLFFGTGILTKEDFNNFLWTIIILAAGGLALGKAVNSSGLLHTIAEAITARVEDLSLYAILIVFTSLITVVATFISHTVAALIVLPLVQTVGQGMAEPHPNLLVMGSVLMASAAMGLPTSGFPNMTAIMMEDPQTGRRYLQVRHFLTRGIPASIIAFCVVVTVGYGLMLAVGF</sequence>
<proteinExistence type="predicted"/>
<accession>A0ACC3SK52</accession>
<comment type="caution">
    <text evidence="1">The sequence shown here is derived from an EMBL/GenBank/DDBJ whole genome shotgun (WGS) entry which is preliminary data.</text>
</comment>
<dbReference type="Proteomes" id="UP001320706">
    <property type="component" value="Unassembled WGS sequence"/>
</dbReference>
<organism evidence="1 2">
    <name type="scientific">Zalaria obscura</name>
    <dbReference type="NCBI Taxonomy" id="2024903"/>
    <lineage>
        <taxon>Eukaryota</taxon>
        <taxon>Fungi</taxon>
        <taxon>Dikarya</taxon>
        <taxon>Ascomycota</taxon>
        <taxon>Pezizomycotina</taxon>
        <taxon>Dothideomycetes</taxon>
        <taxon>Dothideomycetidae</taxon>
        <taxon>Dothideales</taxon>
        <taxon>Zalariaceae</taxon>
        <taxon>Zalaria</taxon>
    </lineage>
</organism>
<evidence type="ECO:0000313" key="2">
    <source>
        <dbReference type="Proteomes" id="UP001320706"/>
    </source>
</evidence>
<name>A0ACC3SK52_9PEZI</name>
<protein>
    <submittedName>
        <fullName evidence="1">Low-affinity phosphate transporter</fullName>
    </submittedName>
</protein>